<dbReference type="InterPro" id="IPR029471">
    <property type="entry name" value="HNH_5"/>
</dbReference>
<keyword evidence="3" id="KW-1185">Reference proteome</keyword>
<comment type="caution">
    <text evidence="2">The sequence shown here is derived from an EMBL/GenBank/DDBJ whole genome shotgun (WGS) entry which is preliminary data.</text>
</comment>
<dbReference type="PANTHER" id="PTHR33877">
    <property type="entry name" value="SLL1193 PROTEIN"/>
    <property type="match status" value="1"/>
</dbReference>
<dbReference type="RefSeq" id="WP_188391273.1">
    <property type="nucleotide sequence ID" value="NZ_BMEV01000013.1"/>
</dbReference>
<gene>
    <name evidence="2" type="ORF">GCM10010978_09920</name>
</gene>
<dbReference type="Gene3D" id="1.10.30.50">
    <property type="match status" value="1"/>
</dbReference>
<dbReference type="AlphaFoldDB" id="A0A8J2ZQT9"/>
<dbReference type="InterPro" id="IPR003615">
    <property type="entry name" value="HNH_nuc"/>
</dbReference>
<dbReference type="Proteomes" id="UP000602050">
    <property type="component" value="Unassembled WGS sequence"/>
</dbReference>
<dbReference type="PANTHER" id="PTHR33877:SF2">
    <property type="entry name" value="OS07G0170200 PROTEIN"/>
    <property type="match status" value="1"/>
</dbReference>
<feature type="domain" description="HNH nuclease" evidence="1">
    <location>
        <begin position="75"/>
        <end position="128"/>
    </location>
</feature>
<proteinExistence type="predicted"/>
<evidence type="ECO:0000313" key="3">
    <source>
        <dbReference type="Proteomes" id="UP000602050"/>
    </source>
</evidence>
<evidence type="ECO:0000259" key="1">
    <source>
        <dbReference type="SMART" id="SM00507"/>
    </source>
</evidence>
<reference evidence="2" key="1">
    <citation type="journal article" date="2014" name="Int. J. Syst. Evol. Microbiol.">
        <title>Complete genome sequence of Corynebacterium casei LMG S-19264T (=DSM 44701T), isolated from a smear-ripened cheese.</title>
        <authorList>
            <consortium name="US DOE Joint Genome Institute (JGI-PGF)"/>
            <person name="Walter F."/>
            <person name="Albersmeier A."/>
            <person name="Kalinowski J."/>
            <person name="Ruckert C."/>
        </authorList>
    </citation>
    <scope>NUCLEOTIDE SEQUENCE</scope>
    <source>
        <strain evidence="2">CGMCC 1.12360</strain>
    </source>
</reference>
<name>A0A8J2ZQT9_9BACI</name>
<sequence length="204" mass="24190">MTKVCTNCKTEKKLEQFYAPSRSHCIDCERRAAKERMKRYYATFRGKAAQALNDSRKAVKRIEREQGVKVEDDLTIYEVLWIFSEPCCAYCGKEVPEQDRTLDHITPIKYGGSNTFDNVMMACRSCNSAKADRPVYDFIHRQQNIEATKQLVERVAARRVTSYYDVLDEWEQQATYYHVEQVKERLRKRMREYRRKQATTQVEK</sequence>
<reference evidence="2" key="2">
    <citation type="submission" date="2020-09" db="EMBL/GenBank/DDBJ databases">
        <authorList>
            <person name="Sun Q."/>
            <person name="Zhou Y."/>
        </authorList>
    </citation>
    <scope>NUCLEOTIDE SEQUENCE</scope>
    <source>
        <strain evidence="2">CGMCC 1.12360</strain>
    </source>
</reference>
<dbReference type="InterPro" id="IPR052892">
    <property type="entry name" value="NA-targeting_endonuclease"/>
</dbReference>
<organism evidence="2 3">
    <name type="scientific">Compostibacillus humi</name>
    <dbReference type="NCBI Taxonomy" id="1245525"/>
    <lineage>
        <taxon>Bacteria</taxon>
        <taxon>Bacillati</taxon>
        <taxon>Bacillota</taxon>
        <taxon>Bacilli</taxon>
        <taxon>Bacillales</taxon>
        <taxon>Bacillaceae</taxon>
        <taxon>Compostibacillus</taxon>
    </lineage>
</organism>
<dbReference type="CDD" id="cd00085">
    <property type="entry name" value="HNHc"/>
    <property type="match status" value="1"/>
</dbReference>
<dbReference type="Pfam" id="PF14279">
    <property type="entry name" value="HNH_5"/>
    <property type="match status" value="1"/>
</dbReference>
<dbReference type="SMART" id="SM00507">
    <property type="entry name" value="HNHc"/>
    <property type="match status" value="1"/>
</dbReference>
<dbReference type="EMBL" id="BMEV01000013">
    <property type="protein sequence ID" value="GGH72733.1"/>
    <property type="molecule type" value="Genomic_DNA"/>
</dbReference>
<accession>A0A8J2ZQT9</accession>
<protein>
    <recommendedName>
        <fullName evidence="1">HNH nuclease domain-containing protein</fullName>
    </recommendedName>
</protein>
<evidence type="ECO:0000313" key="2">
    <source>
        <dbReference type="EMBL" id="GGH72733.1"/>
    </source>
</evidence>